<proteinExistence type="predicted"/>
<dbReference type="InterPro" id="IPR013762">
    <property type="entry name" value="Integrase-like_cat_sf"/>
</dbReference>
<gene>
    <name evidence="4" type="ORF">CALMAC_LOCUS11209</name>
</gene>
<keyword evidence="1" id="KW-0238">DNA-binding</keyword>
<dbReference type="GO" id="GO:0006310">
    <property type="term" value="P:DNA recombination"/>
    <property type="evidence" value="ECO:0007669"/>
    <property type="project" value="UniProtKB-KW"/>
</dbReference>
<sequence>MASSIAPSTIKQYNCSLKAWWKFSKFNNIDTYGASSKQVLSFLNEEFQKGASYSSLNCSRSALSLILSPNVGTDCDIKRFFRGVMHLRPHRPRYDTTWDPRIVLDFLCTLYPNQNLSLEKLTMKLATSLALISAHRVQTLSLIKITNITHLQEGLEIRITDKTKTSRFNKALPVLRIPFFSENIKLCVANTLLSYLEKTKPLRGSIDYLFICHRKPHCKASCQSISRWIKKTLQLSGVDTDIYKAHSTRHASTSAALRSGIPLDTIIATAGWSRDSQTFAKFYNRPLGRSKNIYPECILGLQACNV</sequence>
<dbReference type="Gene3D" id="1.10.150.130">
    <property type="match status" value="1"/>
</dbReference>
<evidence type="ECO:0000259" key="3">
    <source>
        <dbReference type="PROSITE" id="PS51898"/>
    </source>
</evidence>
<dbReference type="AlphaFoldDB" id="A0A653CR95"/>
<evidence type="ECO:0000313" key="4">
    <source>
        <dbReference type="EMBL" id="VEN50434.1"/>
    </source>
</evidence>
<dbReference type="GO" id="GO:0003677">
    <property type="term" value="F:DNA binding"/>
    <property type="evidence" value="ECO:0007669"/>
    <property type="project" value="UniProtKB-KW"/>
</dbReference>
<keyword evidence="5" id="KW-1185">Reference proteome</keyword>
<dbReference type="InterPro" id="IPR002104">
    <property type="entry name" value="Integrase_catalytic"/>
</dbReference>
<reference evidence="4 5" key="1">
    <citation type="submission" date="2019-01" db="EMBL/GenBank/DDBJ databases">
        <authorList>
            <person name="Sayadi A."/>
        </authorList>
    </citation>
    <scope>NUCLEOTIDE SEQUENCE [LARGE SCALE GENOMIC DNA]</scope>
</reference>
<evidence type="ECO:0000256" key="2">
    <source>
        <dbReference type="ARBA" id="ARBA00023172"/>
    </source>
</evidence>
<dbReference type="PROSITE" id="PS51898">
    <property type="entry name" value="TYR_RECOMBINASE"/>
    <property type="match status" value="1"/>
</dbReference>
<dbReference type="OrthoDB" id="2348824at2759"/>
<evidence type="ECO:0000313" key="5">
    <source>
        <dbReference type="Proteomes" id="UP000410492"/>
    </source>
</evidence>
<dbReference type="SUPFAM" id="SSF56349">
    <property type="entry name" value="DNA breaking-rejoining enzymes"/>
    <property type="match status" value="1"/>
</dbReference>
<dbReference type="Pfam" id="PF00589">
    <property type="entry name" value="Phage_integrase"/>
    <property type="match status" value="1"/>
</dbReference>
<dbReference type="InterPro" id="IPR010998">
    <property type="entry name" value="Integrase_recombinase_N"/>
</dbReference>
<dbReference type="Proteomes" id="UP000410492">
    <property type="component" value="Unassembled WGS sequence"/>
</dbReference>
<accession>A0A653CR95</accession>
<feature type="domain" description="Tyr recombinase" evidence="3">
    <location>
        <begin position="90"/>
        <end position="295"/>
    </location>
</feature>
<dbReference type="EMBL" id="CAACVG010008599">
    <property type="protein sequence ID" value="VEN50434.1"/>
    <property type="molecule type" value="Genomic_DNA"/>
</dbReference>
<dbReference type="PANTHER" id="PTHR35617:SF3">
    <property type="entry name" value="CORE-BINDING (CB) DOMAIN-CONTAINING PROTEIN"/>
    <property type="match status" value="1"/>
</dbReference>
<evidence type="ECO:0000256" key="1">
    <source>
        <dbReference type="ARBA" id="ARBA00023125"/>
    </source>
</evidence>
<dbReference type="SUPFAM" id="SSF47823">
    <property type="entry name" value="lambda integrase-like, N-terminal domain"/>
    <property type="match status" value="1"/>
</dbReference>
<protein>
    <recommendedName>
        <fullName evidence="3">Tyr recombinase domain-containing protein</fullName>
    </recommendedName>
</protein>
<dbReference type="Gene3D" id="1.10.443.10">
    <property type="entry name" value="Intergrase catalytic core"/>
    <property type="match status" value="1"/>
</dbReference>
<name>A0A653CR95_CALMS</name>
<dbReference type="PANTHER" id="PTHR35617">
    <property type="entry name" value="PHAGE_INTEGRASE DOMAIN-CONTAINING PROTEIN"/>
    <property type="match status" value="1"/>
</dbReference>
<keyword evidence="2" id="KW-0233">DNA recombination</keyword>
<dbReference type="InterPro" id="IPR011010">
    <property type="entry name" value="DNA_brk_join_enz"/>
</dbReference>
<dbReference type="GO" id="GO:0015074">
    <property type="term" value="P:DNA integration"/>
    <property type="evidence" value="ECO:0007669"/>
    <property type="project" value="InterPro"/>
</dbReference>
<organism evidence="4 5">
    <name type="scientific">Callosobruchus maculatus</name>
    <name type="common">Southern cowpea weevil</name>
    <name type="synonym">Pulse bruchid</name>
    <dbReference type="NCBI Taxonomy" id="64391"/>
    <lineage>
        <taxon>Eukaryota</taxon>
        <taxon>Metazoa</taxon>
        <taxon>Ecdysozoa</taxon>
        <taxon>Arthropoda</taxon>
        <taxon>Hexapoda</taxon>
        <taxon>Insecta</taxon>
        <taxon>Pterygota</taxon>
        <taxon>Neoptera</taxon>
        <taxon>Endopterygota</taxon>
        <taxon>Coleoptera</taxon>
        <taxon>Polyphaga</taxon>
        <taxon>Cucujiformia</taxon>
        <taxon>Chrysomeloidea</taxon>
        <taxon>Chrysomelidae</taxon>
        <taxon>Bruchinae</taxon>
        <taxon>Bruchini</taxon>
        <taxon>Callosobruchus</taxon>
    </lineage>
</organism>